<name>A0ABP9B265_9GAMM</name>
<comment type="caution">
    <text evidence="2">The sequence shown here is derived from an EMBL/GenBank/DDBJ whole genome shotgun (WGS) entry which is preliminary data.</text>
</comment>
<evidence type="ECO:0008006" key="4">
    <source>
        <dbReference type="Google" id="ProtNLM"/>
    </source>
</evidence>
<dbReference type="Proteomes" id="UP001499959">
    <property type="component" value="Unassembled WGS sequence"/>
</dbReference>
<reference evidence="3" key="1">
    <citation type="journal article" date="2019" name="Int. J. Syst. Evol. Microbiol.">
        <title>The Global Catalogue of Microorganisms (GCM) 10K type strain sequencing project: providing services to taxonomists for standard genome sequencing and annotation.</title>
        <authorList>
            <consortium name="The Broad Institute Genomics Platform"/>
            <consortium name="The Broad Institute Genome Sequencing Center for Infectious Disease"/>
            <person name="Wu L."/>
            <person name="Ma J."/>
        </authorList>
    </citation>
    <scope>NUCLEOTIDE SEQUENCE [LARGE SCALE GENOMIC DNA]</scope>
    <source>
        <strain evidence="3">JCM 18204</strain>
    </source>
</reference>
<gene>
    <name evidence="2" type="ORF">GCM10023307_13460</name>
</gene>
<evidence type="ECO:0000256" key="1">
    <source>
        <dbReference type="SAM" id="MobiDB-lite"/>
    </source>
</evidence>
<feature type="region of interest" description="Disordered" evidence="1">
    <location>
        <begin position="33"/>
        <end position="53"/>
    </location>
</feature>
<accession>A0ABP9B265</accession>
<evidence type="ECO:0000313" key="3">
    <source>
        <dbReference type="Proteomes" id="UP001499959"/>
    </source>
</evidence>
<organism evidence="2 3">
    <name type="scientific">Lysobacter hankyongensis</name>
    <dbReference type="NCBI Taxonomy" id="1176535"/>
    <lineage>
        <taxon>Bacteria</taxon>
        <taxon>Pseudomonadati</taxon>
        <taxon>Pseudomonadota</taxon>
        <taxon>Gammaproteobacteria</taxon>
        <taxon>Lysobacterales</taxon>
        <taxon>Lysobacteraceae</taxon>
        <taxon>Lysobacter</taxon>
    </lineage>
</organism>
<protein>
    <recommendedName>
        <fullName evidence="4">Lipoprotein</fullName>
    </recommendedName>
</protein>
<sequence length="171" mass="17644">MNRTHMFKNTLSQVLLIAVIGSVAVVGCKKKEEAAPTPPPVAAEPAPAPAPAPAATASIASVDVGSAVDATMKVTAPTASFKPKDTVHVSIATSTSDPAATVAGKVGAKLTYMNGTEEMVVSDETRDLNMTDKGTTNFQFAKPDGWPAGKYKVAISLDGNVVQTKEFDVAK</sequence>
<dbReference type="RefSeq" id="WP_345302547.1">
    <property type="nucleotide sequence ID" value="NZ_BAABJE010000005.1"/>
</dbReference>
<keyword evidence="3" id="KW-1185">Reference proteome</keyword>
<dbReference type="EMBL" id="BAABJE010000005">
    <property type="protein sequence ID" value="GAA4789553.1"/>
    <property type="molecule type" value="Genomic_DNA"/>
</dbReference>
<evidence type="ECO:0000313" key="2">
    <source>
        <dbReference type="EMBL" id="GAA4789553.1"/>
    </source>
</evidence>
<proteinExistence type="predicted"/>
<dbReference type="Gene3D" id="2.60.40.1930">
    <property type="match status" value="1"/>
</dbReference>
<feature type="compositionally biased region" description="Pro residues" evidence="1">
    <location>
        <begin position="36"/>
        <end position="52"/>
    </location>
</feature>
<dbReference type="PROSITE" id="PS51257">
    <property type="entry name" value="PROKAR_LIPOPROTEIN"/>
    <property type="match status" value="1"/>
</dbReference>